<dbReference type="AlphaFoldDB" id="A0A2J7ZJ14"/>
<gene>
    <name evidence="1" type="ORF">TSOC_013927</name>
</gene>
<sequence>GCNGLPETGVAEERTWRALLGRDDAQPRHIFELRMLSEEDAGNSSGQSGSEGSVSYDGDGGVLYVAQYEDDLDPTSKGLVWLLGEQRWERRP</sequence>
<dbReference type="EMBL" id="PGGS01001558">
    <property type="protein sequence ID" value="PNH00259.1"/>
    <property type="molecule type" value="Genomic_DNA"/>
</dbReference>
<evidence type="ECO:0000313" key="1">
    <source>
        <dbReference type="EMBL" id="PNH00259.1"/>
    </source>
</evidence>
<protein>
    <submittedName>
        <fullName evidence="1">Uncharacterized protein</fullName>
    </submittedName>
</protein>
<reference evidence="1 2" key="1">
    <citation type="journal article" date="2017" name="Mol. Biol. Evol.">
        <title>The 4-celled Tetrabaena socialis nuclear genome reveals the essential components for genetic control of cell number at the origin of multicellularity in the volvocine lineage.</title>
        <authorList>
            <person name="Featherston J."/>
            <person name="Arakaki Y."/>
            <person name="Hanschen E.R."/>
            <person name="Ferris P.J."/>
            <person name="Michod R.E."/>
            <person name="Olson B.J.S.C."/>
            <person name="Nozaki H."/>
            <person name="Durand P.M."/>
        </authorList>
    </citation>
    <scope>NUCLEOTIDE SEQUENCE [LARGE SCALE GENOMIC DNA]</scope>
    <source>
        <strain evidence="1 2">NIES-571</strain>
    </source>
</reference>
<feature type="non-terminal residue" evidence="1">
    <location>
        <position position="1"/>
    </location>
</feature>
<keyword evidence="2" id="KW-1185">Reference proteome</keyword>
<organism evidence="1 2">
    <name type="scientific">Tetrabaena socialis</name>
    <dbReference type="NCBI Taxonomy" id="47790"/>
    <lineage>
        <taxon>Eukaryota</taxon>
        <taxon>Viridiplantae</taxon>
        <taxon>Chlorophyta</taxon>
        <taxon>core chlorophytes</taxon>
        <taxon>Chlorophyceae</taxon>
        <taxon>CS clade</taxon>
        <taxon>Chlamydomonadales</taxon>
        <taxon>Tetrabaenaceae</taxon>
        <taxon>Tetrabaena</taxon>
    </lineage>
</organism>
<proteinExistence type="predicted"/>
<dbReference type="OrthoDB" id="1001489at2759"/>
<name>A0A2J7ZJ14_9CHLO</name>
<comment type="caution">
    <text evidence="1">The sequence shown here is derived from an EMBL/GenBank/DDBJ whole genome shotgun (WGS) entry which is preliminary data.</text>
</comment>
<evidence type="ECO:0000313" key="2">
    <source>
        <dbReference type="Proteomes" id="UP000236333"/>
    </source>
</evidence>
<dbReference type="Proteomes" id="UP000236333">
    <property type="component" value="Unassembled WGS sequence"/>
</dbReference>
<accession>A0A2J7ZJ14</accession>